<dbReference type="Proteomes" id="UP000824633">
    <property type="component" value="Chromosome"/>
</dbReference>
<gene>
    <name evidence="2" type="ORF">psyc5s11_19610</name>
</gene>
<evidence type="ECO:0000313" key="3">
    <source>
        <dbReference type="Proteomes" id="UP000824633"/>
    </source>
</evidence>
<dbReference type="Pfam" id="PF09997">
    <property type="entry name" value="DUF2238"/>
    <property type="match status" value="1"/>
</dbReference>
<reference evidence="3" key="1">
    <citation type="submission" date="2021-07" db="EMBL/GenBank/DDBJ databases">
        <title>Complete genome sequencing of a Clostridium isolate.</title>
        <authorList>
            <person name="Ueki A."/>
            <person name="Tonouchi A."/>
        </authorList>
    </citation>
    <scope>NUCLEOTIDE SEQUENCE [LARGE SCALE GENOMIC DNA]</scope>
    <source>
        <strain evidence="3">C5S11</strain>
    </source>
</reference>
<accession>A0ABM7T3N0</accession>
<feature type="transmembrane region" description="Helical" evidence="1">
    <location>
        <begin position="48"/>
        <end position="64"/>
    </location>
</feature>
<proteinExistence type="predicted"/>
<dbReference type="InterPro" id="IPR014509">
    <property type="entry name" value="YjdF-like"/>
</dbReference>
<protein>
    <submittedName>
        <fullName evidence="2">Uncharacterized protein</fullName>
    </submittedName>
</protein>
<organism evidence="2 3">
    <name type="scientific">Clostridium gelidum</name>
    <dbReference type="NCBI Taxonomy" id="704125"/>
    <lineage>
        <taxon>Bacteria</taxon>
        <taxon>Bacillati</taxon>
        <taxon>Bacillota</taxon>
        <taxon>Clostridia</taxon>
        <taxon>Eubacteriales</taxon>
        <taxon>Clostridiaceae</taxon>
        <taxon>Clostridium</taxon>
    </lineage>
</organism>
<keyword evidence="1" id="KW-1133">Transmembrane helix</keyword>
<evidence type="ECO:0000256" key="1">
    <source>
        <dbReference type="SAM" id="Phobius"/>
    </source>
</evidence>
<evidence type="ECO:0000313" key="2">
    <source>
        <dbReference type="EMBL" id="BCZ45894.1"/>
    </source>
</evidence>
<keyword evidence="1" id="KW-0472">Membrane</keyword>
<feature type="transmembrane region" description="Helical" evidence="1">
    <location>
        <begin position="7"/>
        <end position="28"/>
    </location>
</feature>
<dbReference type="EMBL" id="AP024849">
    <property type="protein sequence ID" value="BCZ45894.1"/>
    <property type="molecule type" value="Genomic_DNA"/>
</dbReference>
<keyword evidence="3" id="KW-1185">Reference proteome</keyword>
<keyword evidence="1" id="KW-0812">Transmembrane</keyword>
<name>A0ABM7T3N0_9CLOT</name>
<sequence>MHTNLFIIAYPCISITLGTLWEMIEFLADYFFKADMVNGGLEDTATDLLIKIFFAFITSIIWYYRKMKKKENELSRYKKAQL</sequence>